<dbReference type="Gramene" id="PVH31939">
    <property type="protein sequence ID" value="PVH31939"/>
    <property type="gene ID" value="PAHAL_9G267800"/>
</dbReference>
<feature type="compositionally biased region" description="Basic and acidic residues" evidence="1">
    <location>
        <begin position="227"/>
        <end position="236"/>
    </location>
</feature>
<feature type="region of interest" description="Disordered" evidence="1">
    <location>
        <begin position="64"/>
        <end position="101"/>
    </location>
</feature>
<dbReference type="Proteomes" id="UP000243499">
    <property type="component" value="Chromosome 9"/>
</dbReference>
<proteinExistence type="predicted"/>
<feature type="region of interest" description="Disordered" evidence="1">
    <location>
        <begin position="1"/>
        <end position="21"/>
    </location>
</feature>
<gene>
    <name evidence="2" type="ORF">PAHAL_9G267800</name>
</gene>
<name>A0A2T8I2T3_9POAL</name>
<feature type="region of interest" description="Disordered" evidence="1">
    <location>
        <begin position="224"/>
        <end position="335"/>
    </location>
</feature>
<accession>A0A2T8I2T3</accession>
<dbReference type="AlphaFoldDB" id="A0A2T8I2T3"/>
<reference evidence="2" key="1">
    <citation type="submission" date="2018-04" db="EMBL/GenBank/DDBJ databases">
        <title>WGS assembly of Panicum hallii.</title>
        <authorList>
            <person name="Lovell J."/>
            <person name="Jenkins J."/>
            <person name="Lowry D."/>
            <person name="Mamidi S."/>
            <person name="Sreedasyam A."/>
            <person name="Weng X."/>
            <person name="Barry K."/>
            <person name="Bonette J."/>
            <person name="Campitelli B."/>
            <person name="Daum C."/>
            <person name="Gordon S."/>
            <person name="Gould B."/>
            <person name="Lipzen A."/>
            <person name="Macqueen A."/>
            <person name="Palacio-Mejia J."/>
            <person name="Plott C."/>
            <person name="Shakirov E."/>
            <person name="Shu S."/>
            <person name="Yoshinaga Y."/>
            <person name="Zane M."/>
            <person name="Rokhsar D."/>
            <person name="Grimwood J."/>
            <person name="Schmutz J."/>
            <person name="Juenger T."/>
        </authorList>
    </citation>
    <scope>NUCLEOTIDE SEQUENCE [LARGE SCALE GENOMIC DNA]</scope>
    <source>
        <strain evidence="2">FIL2</strain>
    </source>
</reference>
<feature type="compositionally biased region" description="Low complexity" evidence="1">
    <location>
        <begin position="79"/>
        <end position="90"/>
    </location>
</feature>
<evidence type="ECO:0000256" key="1">
    <source>
        <dbReference type="SAM" id="MobiDB-lite"/>
    </source>
</evidence>
<evidence type="ECO:0000313" key="2">
    <source>
        <dbReference type="EMBL" id="PVH31939.1"/>
    </source>
</evidence>
<sequence length="335" mass="36058">MSNRCASLDQPRKKDHRNPNISYSTFCPSISMTGGTSHLLPPYLLPPATKSNSCANGSTILRHHSAATSRSSSARRKPSGSSPRSSAPTRSPRRRPARCLPRMNLVRMAPMNSSGAVLPSPPPHTILRMPSPPPALSSCEKLFTSSARSCCAGSRGTAAIPSAKPRWRPTPPSFWMDGSIYHILQNKAGSRDQAVVHQPLRLLAEPGNRRRARWLHLLARRGPVRHQRADGVQRREPQRRRRWKKSAAVAAPWTCVGAESGRRDLPNEAASGEQGRDDDHGGVRCHHGAKERHGGERAVPGGDGEGGRADDTELGDGAGGGQGEEPDGAEDKGGQ</sequence>
<dbReference type="EMBL" id="CM008054">
    <property type="protein sequence ID" value="PVH31939.1"/>
    <property type="molecule type" value="Genomic_DNA"/>
</dbReference>
<organism evidence="2">
    <name type="scientific">Panicum hallii</name>
    <dbReference type="NCBI Taxonomy" id="206008"/>
    <lineage>
        <taxon>Eukaryota</taxon>
        <taxon>Viridiplantae</taxon>
        <taxon>Streptophyta</taxon>
        <taxon>Embryophyta</taxon>
        <taxon>Tracheophyta</taxon>
        <taxon>Spermatophyta</taxon>
        <taxon>Magnoliopsida</taxon>
        <taxon>Liliopsida</taxon>
        <taxon>Poales</taxon>
        <taxon>Poaceae</taxon>
        <taxon>PACMAD clade</taxon>
        <taxon>Panicoideae</taxon>
        <taxon>Panicodae</taxon>
        <taxon>Paniceae</taxon>
        <taxon>Panicinae</taxon>
        <taxon>Panicum</taxon>
        <taxon>Panicum sect. Panicum</taxon>
    </lineage>
</organism>
<protein>
    <submittedName>
        <fullName evidence="2">Uncharacterized protein</fullName>
    </submittedName>
</protein>